<keyword evidence="10" id="KW-1185">Reference proteome</keyword>
<dbReference type="PROSITE" id="PS00758">
    <property type="entry name" value="ARGE_DAPE_CPG2_1"/>
    <property type="match status" value="1"/>
</dbReference>
<dbReference type="InterPro" id="IPR050072">
    <property type="entry name" value="Peptidase_M20A"/>
</dbReference>
<dbReference type="PANTHER" id="PTHR43808:SF30">
    <property type="entry name" value="ACETYLORNITHINE DEACETYLASE"/>
    <property type="match status" value="1"/>
</dbReference>
<feature type="domain" description="Peptidase M20 dimerisation" evidence="8">
    <location>
        <begin position="208"/>
        <end position="309"/>
    </location>
</feature>
<dbReference type="Proteomes" id="UP001175261">
    <property type="component" value="Unassembled WGS sequence"/>
</dbReference>
<keyword evidence="5 6" id="KW-0862">Zinc</keyword>
<dbReference type="SUPFAM" id="SSF55031">
    <property type="entry name" value="Bacterial exopeptidase dimerisation domain"/>
    <property type="match status" value="1"/>
</dbReference>
<feature type="signal peptide" evidence="6">
    <location>
        <begin position="1"/>
        <end position="19"/>
    </location>
</feature>
<sequence length="402" mass="42770">MRFSHTAAILSSLASLVSAASGLFDQSIRSDLLSLHKSLTSISSTSGNEHDVGRYLADYLVARGYKVHLQPVKPYDNTSPGKDRLNVVAVKGTDSSKRRLLLTSHIDVVPPHIPYEIDDGEVTEETMIKGRGSVDAKASVASMIIALEELLAQDRVDPDDVMLAFVVGEEVNGDGMRAFGDFLSQSQPAIRFDAAIFGEPTENKLACGHKGGLFCSLTAKGVPGHSGYPWLGKSANEVAIRALAKVLDTNLGSSEQYGNTTVNIGRFDGGVAANVIPESATIGMMVRVAIGPEKEGAVVVKERILKVLNEVDSEAFDLDCAQGYGFVGCDCNVDGFEKIVVNYGTDIPNLAGDHTRYLYGPGSILVAHGANENITVGSLEAAVSDYQKLILHALGTSKSEEL</sequence>
<evidence type="ECO:0000256" key="4">
    <source>
        <dbReference type="ARBA" id="ARBA00022801"/>
    </source>
</evidence>
<dbReference type="InterPro" id="IPR036264">
    <property type="entry name" value="Bact_exopeptidase_dim_dom"/>
</dbReference>
<dbReference type="SUPFAM" id="SSF53187">
    <property type="entry name" value="Zn-dependent exopeptidases"/>
    <property type="match status" value="1"/>
</dbReference>
<organism evidence="9 10">
    <name type="scientific">Sarocladium strictum</name>
    <name type="common">Black bundle disease fungus</name>
    <name type="synonym">Acremonium strictum</name>
    <dbReference type="NCBI Taxonomy" id="5046"/>
    <lineage>
        <taxon>Eukaryota</taxon>
        <taxon>Fungi</taxon>
        <taxon>Dikarya</taxon>
        <taxon>Ascomycota</taxon>
        <taxon>Pezizomycotina</taxon>
        <taxon>Sordariomycetes</taxon>
        <taxon>Hypocreomycetidae</taxon>
        <taxon>Hypocreales</taxon>
        <taxon>Sarocladiaceae</taxon>
        <taxon>Sarocladium</taxon>
    </lineage>
</organism>
<keyword evidence="6" id="KW-0732">Signal</keyword>
<dbReference type="EMBL" id="JAPDFR010000001">
    <property type="protein sequence ID" value="KAK0391575.1"/>
    <property type="molecule type" value="Genomic_DNA"/>
</dbReference>
<evidence type="ECO:0000256" key="5">
    <source>
        <dbReference type="ARBA" id="ARBA00022833"/>
    </source>
</evidence>
<evidence type="ECO:0000313" key="9">
    <source>
        <dbReference type="EMBL" id="KAK0391575.1"/>
    </source>
</evidence>
<evidence type="ECO:0000259" key="8">
    <source>
        <dbReference type="Pfam" id="PF07687"/>
    </source>
</evidence>
<evidence type="ECO:0000256" key="2">
    <source>
        <dbReference type="ARBA" id="ARBA00006247"/>
    </source>
</evidence>
<dbReference type="Gene3D" id="3.40.630.10">
    <property type="entry name" value="Zn peptidases"/>
    <property type="match status" value="1"/>
</dbReference>
<accession>A0AA39GQ96</accession>
<keyword evidence="4 6" id="KW-0378">Hydrolase</keyword>
<feature type="domain" description="Peptidase M28" evidence="7">
    <location>
        <begin position="86"/>
        <end position="181"/>
    </location>
</feature>
<dbReference type="EC" id="3.4.-.-" evidence="6"/>
<dbReference type="Pfam" id="PF04389">
    <property type="entry name" value="Peptidase_M28"/>
    <property type="match status" value="1"/>
</dbReference>
<dbReference type="GO" id="GO:0016787">
    <property type="term" value="F:hydrolase activity"/>
    <property type="evidence" value="ECO:0007669"/>
    <property type="project" value="UniProtKB-KW"/>
</dbReference>
<keyword evidence="3 6" id="KW-0479">Metal-binding</keyword>
<reference evidence="9" key="1">
    <citation type="submission" date="2022-10" db="EMBL/GenBank/DDBJ databases">
        <title>Determination and structural analysis of whole genome sequence of Sarocladium strictum F4-1.</title>
        <authorList>
            <person name="Hu L."/>
            <person name="Jiang Y."/>
        </authorList>
    </citation>
    <scope>NUCLEOTIDE SEQUENCE</scope>
    <source>
        <strain evidence="9">F4-1</strain>
    </source>
</reference>
<comment type="cofactor">
    <cofactor evidence="1">
        <name>Zn(2+)</name>
        <dbReference type="ChEBI" id="CHEBI:29105"/>
    </cofactor>
</comment>
<evidence type="ECO:0000259" key="7">
    <source>
        <dbReference type="Pfam" id="PF04389"/>
    </source>
</evidence>
<evidence type="ECO:0000313" key="10">
    <source>
        <dbReference type="Proteomes" id="UP001175261"/>
    </source>
</evidence>
<evidence type="ECO:0000256" key="1">
    <source>
        <dbReference type="ARBA" id="ARBA00001947"/>
    </source>
</evidence>
<protein>
    <recommendedName>
        <fullName evidence="6">Peptide hydrolase</fullName>
        <ecNumber evidence="6">3.4.-.-</ecNumber>
    </recommendedName>
</protein>
<comment type="caution">
    <text evidence="9">The sequence shown here is derived from an EMBL/GenBank/DDBJ whole genome shotgun (WGS) entry which is preliminary data.</text>
</comment>
<dbReference type="Gene3D" id="3.30.70.360">
    <property type="match status" value="1"/>
</dbReference>
<dbReference type="InterPro" id="IPR011650">
    <property type="entry name" value="Peptidase_M20_dimer"/>
</dbReference>
<dbReference type="PROSITE" id="PS00759">
    <property type="entry name" value="ARGE_DAPE_CPG2_2"/>
    <property type="match status" value="1"/>
</dbReference>
<evidence type="ECO:0000256" key="3">
    <source>
        <dbReference type="ARBA" id="ARBA00022723"/>
    </source>
</evidence>
<dbReference type="Pfam" id="PF07687">
    <property type="entry name" value="M20_dimer"/>
    <property type="match status" value="1"/>
</dbReference>
<evidence type="ECO:0000256" key="6">
    <source>
        <dbReference type="RuleBase" id="RU361240"/>
    </source>
</evidence>
<dbReference type="AlphaFoldDB" id="A0AA39GQ96"/>
<dbReference type="InterPro" id="IPR001261">
    <property type="entry name" value="ArgE/DapE_CS"/>
</dbReference>
<proteinExistence type="inferred from homology"/>
<comment type="similarity">
    <text evidence="6">Belongs to the peptidase M28 family.</text>
</comment>
<dbReference type="PANTHER" id="PTHR43808">
    <property type="entry name" value="ACETYLORNITHINE DEACETYLASE"/>
    <property type="match status" value="1"/>
</dbReference>
<gene>
    <name evidence="9" type="ORF">NLU13_1075</name>
</gene>
<keyword evidence="6" id="KW-0645">Protease</keyword>
<dbReference type="CDD" id="cd05652">
    <property type="entry name" value="M20_ArgE_DapE-like_fungal"/>
    <property type="match status" value="1"/>
</dbReference>
<dbReference type="GO" id="GO:0046872">
    <property type="term" value="F:metal ion binding"/>
    <property type="evidence" value="ECO:0007669"/>
    <property type="project" value="UniProtKB-KW"/>
</dbReference>
<name>A0AA39GQ96_SARSR</name>
<dbReference type="InterPro" id="IPR007484">
    <property type="entry name" value="Peptidase_M28"/>
</dbReference>
<comment type="similarity">
    <text evidence="2">Belongs to the peptidase M20A family.</text>
</comment>
<feature type="chain" id="PRO_5044974065" description="Peptide hydrolase" evidence="6">
    <location>
        <begin position="20"/>
        <end position="402"/>
    </location>
</feature>